<feature type="modified residue" description="4-aspartylphosphate" evidence="2">
    <location>
        <position position="53"/>
    </location>
</feature>
<sequence>MGKVLLVDDEPEFLEVLKVTLDDAGFNTVIAGGGVEALAIVKQNKDIDCILTDYFMPEMRGDELALSIKHQYDIPVMIMTGDANISFEKLYSSGISGILAKPIDSEGFIEFLKNNDIHLANELNTYQRKFLRRKPSQLQLDVMVSNGRQSSRGDLLNLSTGGLGVELESPVVPISTVSFQLSKDNETVQGYMHCRWKSIDSDSTKAGFEFDSITKQELSKNETFQKWVKIT</sequence>
<dbReference type="RefSeq" id="WP_132319874.1">
    <property type="nucleotide sequence ID" value="NZ_FWZT01000015.1"/>
</dbReference>
<dbReference type="STRING" id="1513793.SAMN06296036_115141"/>
<reference evidence="5" key="1">
    <citation type="submission" date="2017-04" db="EMBL/GenBank/DDBJ databases">
        <authorList>
            <person name="Varghese N."/>
            <person name="Submissions S."/>
        </authorList>
    </citation>
    <scope>NUCLEOTIDE SEQUENCE [LARGE SCALE GENOMIC DNA]</scope>
    <source>
        <strain evidence="5">RKEM611</strain>
    </source>
</reference>
<dbReference type="GO" id="GO:0000160">
    <property type="term" value="P:phosphorelay signal transduction system"/>
    <property type="evidence" value="ECO:0007669"/>
    <property type="project" value="InterPro"/>
</dbReference>
<dbReference type="EMBL" id="FWZT01000015">
    <property type="protein sequence ID" value="SMF49989.1"/>
    <property type="molecule type" value="Genomic_DNA"/>
</dbReference>
<dbReference type="Proteomes" id="UP000192907">
    <property type="component" value="Unassembled WGS sequence"/>
</dbReference>
<dbReference type="SUPFAM" id="SSF141371">
    <property type="entry name" value="PilZ domain-like"/>
    <property type="match status" value="1"/>
</dbReference>
<evidence type="ECO:0000256" key="1">
    <source>
        <dbReference type="ARBA" id="ARBA00022553"/>
    </source>
</evidence>
<dbReference type="InterPro" id="IPR050595">
    <property type="entry name" value="Bact_response_regulator"/>
</dbReference>
<dbReference type="InterPro" id="IPR011006">
    <property type="entry name" value="CheY-like_superfamily"/>
</dbReference>
<dbReference type="Pfam" id="PF00072">
    <property type="entry name" value="Response_reg"/>
    <property type="match status" value="1"/>
</dbReference>
<evidence type="ECO:0000256" key="2">
    <source>
        <dbReference type="PROSITE-ProRule" id="PRU00169"/>
    </source>
</evidence>
<dbReference type="Gene3D" id="3.40.50.2300">
    <property type="match status" value="1"/>
</dbReference>
<gene>
    <name evidence="4" type="ORF">SAMN06296036_115141</name>
</gene>
<dbReference type="AlphaFoldDB" id="A0A1Y6CE54"/>
<dbReference type="PANTHER" id="PTHR44591:SF3">
    <property type="entry name" value="RESPONSE REGULATORY DOMAIN-CONTAINING PROTEIN"/>
    <property type="match status" value="1"/>
</dbReference>
<dbReference type="OrthoDB" id="5295628at2"/>
<dbReference type="InterPro" id="IPR001789">
    <property type="entry name" value="Sig_transdc_resp-reg_receiver"/>
</dbReference>
<protein>
    <submittedName>
        <fullName evidence="4">PilZ domain-containing protein</fullName>
    </submittedName>
</protein>
<dbReference type="PROSITE" id="PS50110">
    <property type="entry name" value="RESPONSE_REGULATORY"/>
    <property type="match status" value="1"/>
</dbReference>
<evidence type="ECO:0000259" key="3">
    <source>
        <dbReference type="PROSITE" id="PS50110"/>
    </source>
</evidence>
<dbReference type="SMART" id="SM00448">
    <property type="entry name" value="REC"/>
    <property type="match status" value="1"/>
</dbReference>
<dbReference type="PANTHER" id="PTHR44591">
    <property type="entry name" value="STRESS RESPONSE REGULATOR PROTEIN 1"/>
    <property type="match status" value="1"/>
</dbReference>
<dbReference type="Gene3D" id="2.40.10.220">
    <property type="entry name" value="predicted glycosyltransferase like domains"/>
    <property type="match status" value="1"/>
</dbReference>
<keyword evidence="5" id="KW-1185">Reference proteome</keyword>
<dbReference type="Pfam" id="PF07238">
    <property type="entry name" value="PilZ"/>
    <property type="match status" value="1"/>
</dbReference>
<evidence type="ECO:0000313" key="4">
    <source>
        <dbReference type="EMBL" id="SMF49989.1"/>
    </source>
</evidence>
<keyword evidence="1 2" id="KW-0597">Phosphoprotein</keyword>
<organism evidence="4 5">
    <name type="scientific">Pseudobacteriovorax antillogorgiicola</name>
    <dbReference type="NCBI Taxonomy" id="1513793"/>
    <lineage>
        <taxon>Bacteria</taxon>
        <taxon>Pseudomonadati</taxon>
        <taxon>Bdellovibrionota</taxon>
        <taxon>Oligoflexia</taxon>
        <taxon>Oligoflexales</taxon>
        <taxon>Pseudobacteriovoracaceae</taxon>
        <taxon>Pseudobacteriovorax</taxon>
    </lineage>
</organism>
<proteinExistence type="predicted"/>
<dbReference type="SUPFAM" id="SSF52172">
    <property type="entry name" value="CheY-like"/>
    <property type="match status" value="1"/>
</dbReference>
<dbReference type="CDD" id="cd00156">
    <property type="entry name" value="REC"/>
    <property type="match status" value="1"/>
</dbReference>
<accession>A0A1Y6CE54</accession>
<dbReference type="InterPro" id="IPR009875">
    <property type="entry name" value="PilZ_domain"/>
</dbReference>
<name>A0A1Y6CE54_9BACT</name>
<dbReference type="GO" id="GO:0035438">
    <property type="term" value="F:cyclic-di-GMP binding"/>
    <property type="evidence" value="ECO:0007669"/>
    <property type="project" value="InterPro"/>
</dbReference>
<evidence type="ECO:0000313" key="5">
    <source>
        <dbReference type="Proteomes" id="UP000192907"/>
    </source>
</evidence>
<feature type="domain" description="Response regulatory" evidence="3">
    <location>
        <begin position="3"/>
        <end position="116"/>
    </location>
</feature>